<reference evidence="2 3" key="1">
    <citation type="submission" date="2019-06" db="EMBL/GenBank/DDBJ databases">
        <title>Sequencing the genomes of 1000 actinobacteria strains.</title>
        <authorList>
            <person name="Klenk H.-P."/>
        </authorList>
    </citation>
    <scope>NUCLEOTIDE SEQUENCE [LARGE SCALE GENOMIC DNA]</scope>
    <source>
        <strain evidence="2 3">DSM 45671</strain>
    </source>
</reference>
<dbReference type="Proteomes" id="UP000321261">
    <property type="component" value="Unassembled WGS sequence"/>
</dbReference>
<keyword evidence="3" id="KW-1185">Reference proteome</keyword>
<accession>A0A561SW66</accession>
<gene>
    <name evidence="2" type="ORF">FHX44_114997</name>
</gene>
<proteinExistence type="predicted"/>
<comment type="caution">
    <text evidence="2">The sequence shown here is derived from an EMBL/GenBank/DDBJ whole genome shotgun (WGS) entry which is preliminary data.</text>
</comment>
<sequence length="42" mass="5243">MSDCEDYEEVDFEDEHEDEDEEDFEEVDYEDEDEDCEDYEYA</sequence>
<evidence type="ECO:0000313" key="2">
    <source>
        <dbReference type="EMBL" id="TWF79071.1"/>
    </source>
</evidence>
<evidence type="ECO:0000256" key="1">
    <source>
        <dbReference type="SAM" id="MobiDB-lite"/>
    </source>
</evidence>
<feature type="region of interest" description="Disordered" evidence="1">
    <location>
        <begin position="1"/>
        <end position="42"/>
    </location>
</feature>
<name>A0A561SW66_9PSEU</name>
<evidence type="ECO:0000313" key="3">
    <source>
        <dbReference type="Proteomes" id="UP000321261"/>
    </source>
</evidence>
<organism evidence="2 3">
    <name type="scientific">Pseudonocardia hierapolitana</name>
    <dbReference type="NCBI Taxonomy" id="1128676"/>
    <lineage>
        <taxon>Bacteria</taxon>
        <taxon>Bacillati</taxon>
        <taxon>Actinomycetota</taxon>
        <taxon>Actinomycetes</taxon>
        <taxon>Pseudonocardiales</taxon>
        <taxon>Pseudonocardiaceae</taxon>
        <taxon>Pseudonocardia</taxon>
    </lineage>
</organism>
<dbReference type="RefSeq" id="WP_281287912.1">
    <property type="nucleotide sequence ID" value="NZ_VIWU01000001.1"/>
</dbReference>
<dbReference type="AlphaFoldDB" id="A0A561SW66"/>
<dbReference type="EMBL" id="VIWU01000001">
    <property type="protein sequence ID" value="TWF79071.1"/>
    <property type="molecule type" value="Genomic_DNA"/>
</dbReference>
<protein>
    <submittedName>
        <fullName evidence="2">Uncharacterized protein</fullName>
    </submittedName>
</protein>